<name>A0A3B0WIU6_9ZZZZ</name>
<feature type="transmembrane region" description="Helical" evidence="7">
    <location>
        <begin position="106"/>
        <end position="124"/>
    </location>
</feature>
<dbReference type="GO" id="GO:0016829">
    <property type="term" value="F:lyase activity"/>
    <property type="evidence" value="ECO:0007669"/>
    <property type="project" value="UniProtKB-KW"/>
</dbReference>
<evidence type="ECO:0000259" key="8">
    <source>
        <dbReference type="Pfam" id="PF03918"/>
    </source>
</evidence>
<accession>A0A3B0WIU6</accession>
<keyword evidence="2" id="KW-0349">Heme</keyword>
<evidence type="ECO:0000256" key="2">
    <source>
        <dbReference type="ARBA" id="ARBA00022617"/>
    </source>
</evidence>
<evidence type="ECO:0000256" key="3">
    <source>
        <dbReference type="ARBA" id="ARBA00022723"/>
    </source>
</evidence>
<keyword evidence="3" id="KW-0479">Metal-binding</keyword>
<reference evidence="9" key="1">
    <citation type="submission" date="2018-06" db="EMBL/GenBank/DDBJ databases">
        <authorList>
            <person name="Zhirakovskaya E."/>
        </authorList>
    </citation>
    <scope>NUCLEOTIDE SEQUENCE</scope>
</reference>
<dbReference type="CDD" id="cd16378">
    <property type="entry name" value="CcmH_N"/>
    <property type="match status" value="1"/>
</dbReference>
<dbReference type="EMBL" id="UOFF01000113">
    <property type="protein sequence ID" value="VAW55775.1"/>
    <property type="molecule type" value="Genomic_DNA"/>
</dbReference>
<keyword evidence="7" id="KW-0812">Transmembrane</keyword>
<gene>
    <name evidence="9" type="ORF">MNBD_GAMMA07-1833</name>
</gene>
<dbReference type="GO" id="GO:0005886">
    <property type="term" value="C:plasma membrane"/>
    <property type="evidence" value="ECO:0007669"/>
    <property type="project" value="TreeGrafter"/>
</dbReference>
<keyword evidence="5" id="KW-0201">Cytochrome c-type biogenesis</keyword>
<dbReference type="GO" id="GO:0017004">
    <property type="term" value="P:cytochrome complex assembly"/>
    <property type="evidence" value="ECO:0007669"/>
    <property type="project" value="UniProtKB-KW"/>
</dbReference>
<feature type="domain" description="CcmH/CycL/Ccl2/NrfF N-terminal" evidence="8">
    <location>
        <begin position="11"/>
        <end position="150"/>
    </location>
</feature>
<evidence type="ECO:0000256" key="7">
    <source>
        <dbReference type="SAM" id="Phobius"/>
    </source>
</evidence>
<dbReference type="AlphaFoldDB" id="A0A3B0WIU6"/>
<dbReference type="Gene3D" id="1.10.8.640">
    <property type="entry name" value="Cytochrome C biogenesis protein"/>
    <property type="match status" value="1"/>
</dbReference>
<keyword evidence="4" id="KW-0732">Signal</keyword>
<dbReference type="InterPro" id="IPR051263">
    <property type="entry name" value="C-type_cytochrome_biogenesis"/>
</dbReference>
<dbReference type="FunFam" id="1.10.8.640:FF:000001">
    <property type="entry name" value="Cytochrome c-type biogenesis protein"/>
    <property type="match status" value="1"/>
</dbReference>
<evidence type="ECO:0000256" key="4">
    <source>
        <dbReference type="ARBA" id="ARBA00022729"/>
    </source>
</evidence>
<dbReference type="GO" id="GO:0046872">
    <property type="term" value="F:metal ion binding"/>
    <property type="evidence" value="ECO:0007669"/>
    <property type="project" value="UniProtKB-KW"/>
</dbReference>
<keyword evidence="7" id="KW-0472">Membrane</keyword>
<dbReference type="InterPro" id="IPR005616">
    <property type="entry name" value="CcmH/CycL/Ccl2/NrfF_N"/>
</dbReference>
<keyword evidence="9" id="KW-0456">Lyase</keyword>
<keyword evidence="7" id="KW-1133">Transmembrane helix</keyword>
<dbReference type="PANTHER" id="PTHR47870:SF1">
    <property type="entry name" value="CYTOCHROME C-TYPE BIOGENESIS PROTEIN CCMH"/>
    <property type="match status" value="1"/>
</dbReference>
<evidence type="ECO:0000256" key="1">
    <source>
        <dbReference type="ARBA" id="ARBA00010342"/>
    </source>
</evidence>
<dbReference type="Pfam" id="PF03918">
    <property type="entry name" value="CcmH"/>
    <property type="match status" value="1"/>
</dbReference>
<proteinExistence type="inferred from homology"/>
<evidence type="ECO:0000256" key="5">
    <source>
        <dbReference type="ARBA" id="ARBA00022748"/>
    </source>
</evidence>
<sequence>MKKINSTLFVLCVFLFSLPAHARFETHDFANQQMEDDYGVLVKELRCLVCQNQNLADSNAELAQDMRLLVYKKLSEGMDKGEIVDFMVQRYGDFVIYRPPIKTSTFLLWFGPLIFFGIAAVVVFKTLKRQTTSKGVEIAEDKQKKAHSLLDDDE</sequence>
<organism evidence="9">
    <name type="scientific">hydrothermal vent metagenome</name>
    <dbReference type="NCBI Taxonomy" id="652676"/>
    <lineage>
        <taxon>unclassified sequences</taxon>
        <taxon>metagenomes</taxon>
        <taxon>ecological metagenomes</taxon>
    </lineage>
</organism>
<evidence type="ECO:0000313" key="9">
    <source>
        <dbReference type="EMBL" id="VAW55775.1"/>
    </source>
</evidence>
<dbReference type="InterPro" id="IPR038297">
    <property type="entry name" value="CcmH/CycL/NrfF/Ccl2_sf"/>
</dbReference>
<keyword evidence="6" id="KW-0408">Iron</keyword>
<comment type="similarity">
    <text evidence="1">Belongs to the CcmH/CycL/Ccl2/NrfF family.</text>
</comment>
<protein>
    <submittedName>
        <fullName evidence="9">Cytochrome c heme lyase subunit CcmL</fullName>
    </submittedName>
</protein>
<evidence type="ECO:0000256" key="6">
    <source>
        <dbReference type="ARBA" id="ARBA00023004"/>
    </source>
</evidence>
<dbReference type="PANTHER" id="PTHR47870">
    <property type="entry name" value="CYTOCHROME C-TYPE BIOGENESIS PROTEIN CCMH"/>
    <property type="match status" value="1"/>
</dbReference>